<proteinExistence type="predicted"/>
<dbReference type="AlphaFoldDB" id="A0A1X7I5R7"/>
<dbReference type="Pfam" id="PF00574">
    <property type="entry name" value="CLP_protease"/>
    <property type="match status" value="1"/>
</dbReference>
<dbReference type="GO" id="GO:0051117">
    <property type="term" value="F:ATPase binding"/>
    <property type="evidence" value="ECO:0007669"/>
    <property type="project" value="TreeGrafter"/>
</dbReference>
<dbReference type="InterPro" id="IPR029045">
    <property type="entry name" value="ClpP/crotonase-like_dom_sf"/>
</dbReference>
<dbReference type="SUPFAM" id="SSF52096">
    <property type="entry name" value="ClpP/crotonase"/>
    <property type="match status" value="1"/>
</dbReference>
<dbReference type="PANTHER" id="PTHR10381">
    <property type="entry name" value="ATP-DEPENDENT CLP PROTEASE PROTEOLYTIC SUBUNIT"/>
    <property type="match status" value="1"/>
</dbReference>
<dbReference type="STRING" id="1515439.SAMN06265784_101330"/>
<dbReference type="PANTHER" id="PTHR10381:SF70">
    <property type="entry name" value="ATP-DEPENDENT CLP PROTEASE PROTEOLYTIC SUBUNIT"/>
    <property type="match status" value="1"/>
</dbReference>
<dbReference type="NCBIfam" id="NF045542">
    <property type="entry name" value="Clp_rel_HeadMat"/>
    <property type="match status" value="1"/>
</dbReference>
<dbReference type="Proteomes" id="UP000193228">
    <property type="component" value="Unassembled WGS sequence"/>
</dbReference>
<protein>
    <submittedName>
        <fullName evidence="4">ATP-dependent Clp protease, protease subunit</fullName>
    </submittedName>
</protein>
<keyword evidence="5" id="KW-1185">Reference proteome</keyword>
<evidence type="ECO:0000313" key="4">
    <source>
        <dbReference type="EMBL" id="SMG09597.1"/>
    </source>
</evidence>
<dbReference type="InterPro" id="IPR023562">
    <property type="entry name" value="ClpP/TepA"/>
</dbReference>
<evidence type="ECO:0000256" key="3">
    <source>
        <dbReference type="ARBA" id="ARBA00022825"/>
    </source>
</evidence>
<dbReference type="GO" id="GO:0004176">
    <property type="term" value="F:ATP-dependent peptidase activity"/>
    <property type="evidence" value="ECO:0007669"/>
    <property type="project" value="TreeGrafter"/>
</dbReference>
<gene>
    <name evidence="4" type="ORF">SAMN06265784_101330</name>
</gene>
<name>A0A1X7I5R7_9BURK</name>
<dbReference type="EMBL" id="FXAT01000001">
    <property type="protein sequence ID" value="SMG09597.1"/>
    <property type="molecule type" value="Genomic_DNA"/>
</dbReference>
<keyword evidence="3" id="KW-0720">Serine protease</keyword>
<dbReference type="GO" id="GO:0004252">
    <property type="term" value="F:serine-type endopeptidase activity"/>
    <property type="evidence" value="ECO:0007669"/>
    <property type="project" value="TreeGrafter"/>
</dbReference>
<reference evidence="5" key="1">
    <citation type="submission" date="2017-04" db="EMBL/GenBank/DDBJ databases">
        <authorList>
            <person name="Varghese N."/>
            <person name="Submissions S."/>
        </authorList>
    </citation>
    <scope>NUCLEOTIDE SEQUENCE [LARGE SCALE GENOMIC DNA]</scope>
    <source>
        <strain evidence="5">LMG 29540</strain>
    </source>
</reference>
<dbReference type="Gene3D" id="3.90.226.10">
    <property type="entry name" value="2-enoyl-CoA Hydratase, Chain A, domain 1"/>
    <property type="match status" value="1"/>
</dbReference>
<organism evidence="4 5">
    <name type="scientific">Paraburkholderia susongensis</name>
    <dbReference type="NCBI Taxonomy" id="1515439"/>
    <lineage>
        <taxon>Bacteria</taxon>
        <taxon>Pseudomonadati</taxon>
        <taxon>Pseudomonadota</taxon>
        <taxon>Betaproteobacteria</taxon>
        <taxon>Burkholderiales</taxon>
        <taxon>Burkholderiaceae</taxon>
        <taxon>Paraburkholderia</taxon>
    </lineage>
</organism>
<evidence type="ECO:0000256" key="2">
    <source>
        <dbReference type="ARBA" id="ARBA00022801"/>
    </source>
</evidence>
<keyword evidence="2" id="KW-0378">Hydrolase</keyword>
<sequence length="273" mass="28806">MKNRLLQLLSDNRSTLRYFRAEATTADEATIWLYDVIVDDDYWGGVGALTFAQTLAAITAPTIHLRVNSPGGDVFAGRAIETAIREHPSRVIGHIDGLAASAASFVVLGADEIEISDGAFVMIHKGWTYTWGNADELRKTASLLDQVDASLVRTYAAETGETEADIAAWMADETWFDAAAAIEKGFADRLAGTAGSSAAARASTWNLAAFSNVPEMQDALRAAAAVARASSVPASSSPTAPALPPAPAASTTAVLPVPDFAAMKRRLNLAQQL</sequence>
<evidence type="ECO:0000313" key="5">
    <source>
        <dbReference type="Proteomes" id="UP000193228"/>
    </source>
</evidence>
<keyword evidence="1 4" id="KW-0645">Protease</keyword>
<dbReference type="CDD" id="cd07016">
    <property type="entry name" value="S14_ClpP_1"/>
    <property type="match status" value="1"/>
</dbReference>
<dbReference type="GO" id="GO:0009368">
    <property type="term" value="C:endopeptidase Clp complex"/>
    <property type="evidence" value="ECO:0007669"/>
    <property type="project" value="TreeGrafter"/>
</dbReference>
<evidence type="ECO:0000256" key="1">
    <source>
        <dbReference type="ARBA" id="ARBA00022670"/>
    </source>
</evidence>
<dbReference type="GO" id="GO:0006515">
    <property type="term" value="P:protein quality control for misfolded or incompletely synthesized proteins"/>
    <property type="evidence" value="ECO:0007669"/>
    <property type="project" value="TreeGrafter"/>
</dbReference>
<dbReference type="OrthoDB" id="9806592at2"/>
<dbReference type="RefSeq" id="WP_085480517.1">
    <property type="nucleotide sequence ID" value="NZ_FXAT01000001.1"/>
</dbReference>
<accession>A0A1X7I5R7</accession>